<evidence type="ECO:0000313" key="2">
    <source>
        <dbReference type="Proteomes" id="UP000095705"/>
    </source>
</evidence>
<geneLocation type="plasmid" evidence="2">
    <name>pacmp2</name>
</geneLocation>
<protein>
    <submittedName>
        <fullName evidence="1">Uncharacterized protein</fullName>
    </submittedName>
</protein>
<organism evidence="1 2">
    <name type="scientific">Streptomyces subrutilus</name>
    <dbReference type="NCBI Taxonomy" id="36818"/>
    <lineage>
        <taxon>Bacteria</taxon>
        <taxon>Bacillati</taxon>
        <taxon>Actinomycetota</taxon>
        <taxon>Actinomycetes</taxon>
        <taxon>Kitasatosporales</taxon>
        <taxon>Streptomycetaceae</taxon>
        <taxon>Streptomyces</taxon>
    </lineage>
</organism>
<proteinExistence type="predicted"/>
<keyword evidence="2" id="KW-1185">Reference proteome</keyword>
<name>A0A1E5NXH8_9ACTN</name>
<reference evidence="1 2" key="1">
    <citation type="submission" date="2016-08" db="EMBL/GenBank/DDBJ databases">
        <title>The complete genome of Streptomyces subrutilus 10-1-1.</title>
        <authorList>
            <person name="Chen X."/>
        </authorList>
    </citation>
    <scope>NUCLEOTIDE SEQUENCE [LARGE SCALE GENOMIC DNA]</scope>
    <source>
        <strain evidence="1 2">10-1-1</strain>
        <plasmid evidence="2">pacmp2</plasmid>
    </source>
</reference>
<comment type="caution">
    <text evidence="1">The sequence shown here is derived from an EMBL/GenBank/DDBJ whole genome shotgun (WGS) entry which is preliminary data.</text>
</comment>
<dbReference type="AlphaFoldDB" id="A0A1E5NXH8"/>
<dbReference type="RefSeq" id="WP_069918057.1">
    <property type="nucleotide sequence ID" value="NZ_CM007204.1"/>
</dbReference>
<sequence>MANPTRIRTAADETEAYRLIPRLAHLTVKGEDVQPGDWLWLDRHSAGFRVGVTWCEKANSAAWNRYTVRFRKADFPWTYGHLCPTLPYTVTRSGMYVEGWSPEDCDKRRQELASASE</sequence>
<accession>A0A1E5NXH8</accession>
<dbReference type="EMBL" id="MEHK01000006">
    <property type="protein sequence ID" value="OEJ20908.1"/>
    <property type="molecule type" value="Genomic_DNA"/>
</dbReference>
<dbReference type="Proteomes" id="UP000095705">
    <property type="component" value="Plasmid pACMP2"/>
</dbReference>
<evidence type="ECO:0000313" key="1">
    <source>
        <dbReference type="EMBL" id="OEJ20908.1"/>
    </source>
</evidence>
<keyword evidence="1" id="KW-0614">Plasmid</keyword>
<gene>
    <name evidence="1" type="ORF">BGK67_35325</name>
</gene>